<organism evidence="1 2">
    <name type="scientific">Pristionchus mayeri</name>
    <dbReference type="NCBI Taxonomy" id="1317129"/>
    <lineage>
        <taxon>Eukaryota</taxon>
        <taxon>Metazoa</taxon>
        <taxon>Ecdysozoa</taxon>
        <taxon>Nematoda</taxon>
        <taxon>Chromadorea</taxon>
        <taxon>Rhabditida</taxon>
        <taxon>Rhabditina</taxon>
        <taxon>Diplogasteromorpha</taxon>
        <taxon>Diplogasteroidea</taxon>
        <taxon>Neodiplogasteridae</taxon>
        <taxon>Pristionchus</taxon>
    </lineage>
</organism>
<evidence type="ECO:0000313" key="2">
    <source>
        <dbReference type="Proteomes" id="UP001328107"/>
    </source>
</evidence>
<accession>A0AAN5D1P9</accession>
<comment type="caution">
    <text evidence="1">The sequence shown here is derived from an EMBL/GenBank/DDBJ whole genome shotgun (WGS) entry which is preliminary data.</text>
</comment>
<gene>
    <name evidence="1" type="ORF">PMAYCL1PPCAC_25386</name>
</gene>
<reference evidence="2" key="1">
    <citation type="submission" date="2022-10" db="EMBL/GenBank/DDBJ databases">
        <title>Genome assembly of Pristionchus species.</title>
        <authorList>
            <person name="Yoshida K."/>
            <person name="Sommer R.J."/>
        </authorList>
    </citation>
    <scope>NUCLEOTIDE SEQUENCE [LARGE SCALE GENOMIC DNA]</scope>
    <source>
        <strain evidence="2">RS5460</strain>
    </source>
</reference>
<name>A0AAN5D1P9_9BILA</name>
<keyword evidence="2" id="KW-1185">Reference proteome</keyword>
<dbReference type="AlphaFoldDB" id="A0AAN5D1P9"/>
<evidence type="ECO:0000313" key="1">
    <source>
        <dbReference type="EMBL" id="GMR55191.1"/>
    </source>
</evidence>
<feature type="non-terminal residue" evidence="1">
    <location>
        <position position="76"/>
    </location>
</feature>
<sequence>LFYMFLVQMRKKNPVQLPTDIIRKVIRHATHPFGEIRLVSRLRMDLVSKIHPESNPPFEELEITTEQDRCMGNVIF</sequence>
<protein>
    <submittedName>
        <fullName evidence="1">Uncharacterized protein</fullName>
    </submittedName>
</protein>
<feature type="non-terminal residue" evidence="1">
    <location>
        <position position="1"/>
    </location>
</feature>
<dbReference type="EMBL" id="BTRK01000005">
    <property type="protein sequence ID" value="GMR55191.1"/>
    <property type="molecule type" value="Genomic_DNA"/>
</dbReference>
<dbReference type="Proteomes" id="UP001328107">
    <property type="component" value="Unassembled WGS sequence"/>
</dbReference>
<proteinExistence type="predicted"/>